<comment type="caution">
    <text evidence="1">The sequence shown here is derived from an EMBL/GenBank/DDBJ whole genome shotgun (WGS) entry which is preliminary data.</text>
</comment>
<dbReference type="InterPro" id="IPR050275">
    <property type="entry name" value="PGM_Phosphatase"/>
</dbReference>
<dbReference type="SUPFAM" id="SSF53254">
    <property type="entry name" value="Phosphoglycerate mutase-like"/>
    <property type="match status" value="1"/>
</dbReference>
<reference evidence="1 2" key="1">
    <citation type="submission" date="2023-07" db="EMBL/GenBank/DDBJ databases">
        <title>Sequencing the genomes of 1000 actinobacteria strains.</title>
        <authorList>
            <person name="Klenk H.-P."/>
        </authorList>
    </citation>
    <scope>NUCLEOTIDE SEQUENCE [LARGE SCALE GENOMIC DNA]</scope>
    <source>
        <strain evidence="1 2">DSM 15539</strain>
    </source>
</reference>
<evidence type="ECO:0000313" key="2">
    <source>
        <dbReference type="Proteomes" id="UP001266099"/>
    </source>
</evidence>
<gene>
    <name evidence="1" type="ORF">J2S36_000839</name>
</gene>
<dbReference type="SMART" id="SM00855">
    <property type="entry name" value="PGAM"/>
    <property type="match status" value="1"/>
</dbReference>
<dbReference type="EMBL" id="JAVDUJ010000001">
    <property type="protein sequence ID" value="MDR6939296.1"/>
    <property type="molecule type" value="Genomic_DNA"/>
</dbReference>
<organism evidence="1 2">
    <name type="scientific">Arcanobacterium hippocoleae</name>
    <dbReference type="NCBI Taxonomy" id="149017"/>
    <lineage>
        <taxon>Bacteria</taxon>
        <taxon>Bacillati</taxon>
        <taxon>Actinomycetota</taxon>
        <taxon>Actinomycetes</taxon>
        <taxon>Actinomycetales</taxon>
        <taxon>Actinomycetaceae</taxon>
        <taxon>Arcanobacterium</taxon>
    </lineage>
</organism>
<dbReference type="InterPro" id="IPR013078">
    <property type="entry name" value="His_Pase_superF_clade-1"/>
</dbReference>
<dbReference type="Pfam" id="PF00300">
    <property type="entry name" value="His_Phos_1"/>
    <property type="match status" value="1"/>
</dbReference>
<dbReference type="InterPro" id="IPR029033">
    <property type="entry name" value="His_PPase_superfam"/>
</dbReference>
<name>A0ABU1T1Y9_9ACTO</name>
<protein>
    <submittedName>
        <fullName evidence="1">Broad specificity phosphatase PhoE</fullName>
    </submittedName>
</protein>
<proteinExistence type="predicted"/>
<evidence type="ECO:0000313" key="1">
    <source>
        <dbReference type="EMBL" id="MDR6939296.1"/>
    </source>
</evidence>
<dbReference type="Gene3D" id="3.40.50.1240">
    <property type="entry name" value="Phosphoglycerate mutase-like"/>
    <property type="match status" value="1"/>
</dbReference>
<keyword evidence="2" id="KW-1185">Reference proteome</keyword>
<dbReference type="Proteomes" id="UP001266099">
    <property type="component" value="Unassembled WGS sequence"/>
</dbReference>
<dbReference type="CDD" id="cd07067">
    <property type="entry name" value="HP_PGM_like"/>
    <property type="match status" value="1"/>
</dbReference>
<sequence length="253" mass="27853">MNRKHKYCSEGSAMPSALEALDKKNLTTVHLVRHGEVDNPDGVLYGRRSGFHLTKLGQQMGQELAKAFIAGGHDIRAVITSPLERAIETGTPTAEAFGLELKNTPDLIEADNKFEGLAVNNNRLMLAHPKYWSWYLNPFTPSWGEPYTEVVARMRRAIFQGLNAARGGEAVLVSHQLPIWTMRRFIEGRPLAHHPGKRECSLASCTSLVFSQNQLIALNYWEPVAHLLAAAEDMVPGTSQAATKKSAAANAIN</sequence>
<dbReference type="PANTHER" id="PTHR48100:SF51">
    <property type="entry name" value="PHOSPHOGLYCERATE MUTASE"/>
    <property type="match status" value="1"/>
</dbReference>
<accession>A0ABU1T1Y9</accession>
<dbReference type="PANTHER" id="PTHR48100">
    <property type="entry name" value="BROAD-SPECIFICITY PHOSPHATASE YOR283W-RELATED"/>
    <property type="match status" value="1"/>
</dbReference>